<evidence type="ECO:0000256" key="4">
    <source>
        <dbReference type="PIRSR" id="PIRSR606118-50"/>
    </source>
</evidence>
<dbReference type="GO" id="GO:0015074">
    <property type="term" value="P:DNA integration"/>
    <property type="evidence" value="ECO:0007669"/>
    <property type="project" value="UniProtKB-KW"/>
</dbReference>
<dbReference type="InterPro" id="IPR006118">
    <property type="entry name" value="Recombinase_CS"/>
</dbReference>
<dbReference type="InterPro" id="IPR050639">
    <property type="entry name" value="SSR_resolvase"/>
</dbReference>
<dbReference type="SMART" id="SM00857">
    <property type="entry name" value="Resolvase"/>
    <property type="match status" value="1"/>
</dbReference>
<dbReference type="GO" id="GO:0003677">
    <property type="term" value="F:DNA binding"/>
    <property type="evidence" value="ECO:0007669"/>
    <property type="project" value="UniProtKB-KW"/>
</dbReference>
<dbReference type="Gene3D" id="3.40.50.1390">
    <property type="entry name" value="Resolvase, N-terminal catalytic domain"/>
    <property type="match status" value="1"/>
</dbReference>
<name>A0AA92W3D1_9BACT</name>
<feature type="active site" description="O-(5'-phospho-DNA)-serine intermediate" evidence="4 5">
    <location>
        <position position="9"/>
    </location>
</feature>
<dbReference type="GO" id="GO:0000150">
    <property type="term" value="F:DNA strand exchange activity"/>
    <property type="evidence" value="ECO:0007669"/>
    <property type="project" value="InterPro"/>
</dbReference>
<reference evidence="7" key="2">
    <citation type="submission" date="2022-07" db="EMBL/GenBank/DDBJ databases">
        <title>Prevotella copri.</title>
        <authorList>
            <person name="Yang C."/>
        </authorList>
    </citation>
    <scope>NUCLEOTIDE SEQUENCE</scope>
    <source>
        <strain evidence="7">HF1805</strain>
    </source>
</reference>
<keyword evidence="3" id="KW-0233">DNA recombination</keyword>
<dbReference type="PROSITE" id="PS51736">
    <property type="entry name" value="RECOMBINASES_3"/>
    <property type="match status" value="1"/>
</dbReference>
<sequence length="203" mass="23571">MIYGYIRVSSDKQTVENQRFEINNFCKQNNLSIDGWIEETISGTKAYNKRELGKLLKRVNKDDLIMCAELSRLGRNLFMIMEILNICMTKECRVWTIKDNYRLGDDIQSKVLAFAFGLSAEIERNLISQRTKEALARKKAEGVTLGRPKGRKSSPEKYKLYGKATLIKELLKANVSKRKIAKLCKVDRNTLDRYIKFFLTEEK</sequence>
<keyword evidence="1" id="KW-0229">DNA integration</keyword>
<keyword evidence="2" id="KW-0238">DNA-binding</keyword>
<evidence type="ECO:0000259" key="6">
    <source>
        <dbReference type="PROSITE" id="PS51736"/>
    </source>
</evidence>
<dbReference type="PANTHER" id="PTHR30461:SF19">
    <property type="entry name" value="SITE-SPECIFIC RECOMBINASE RESOLVASE FAMILY"/>
    <property type="match status" value="1"/>
</dbReference>
<proteinExistence type="predicted"/>
<dbReference type="Pfam" id="PF00239">
    <property type="entry name" value="Resolvase"/>
    <property type="match status" value="1"/>
</dbReference>
<dbReference type="InterPro" id="IPR006119">
    <property type="entry name" value="Resolv_N"/>
</dbReference>
<evidence type="ECO:0000256" key="3">
    <source>
        <dbReference type="ARBA" id="ARBA00023172"/>
    </source>
</evidence>
<comment type="caution">
    <text evidence="8">The sequence shown here is derived from an EMBL/GenBank/DDBJ whole genome shotgun (WGS) entry which is preliminary data.</text>
</comment>
<evidence type="ECO:0000256" key="2">
    <source>
        <dbReference type="ARBA" id="ARBA00023125"/>
    </source>
</evidence>
<evidence type="ECO:0000256" key="1">
    <source>
        <dbReference type="ARBA" id="ARBA00022908"/>
    </source>
</evidence>
<dbReference type="NCBIfam" id="NF009949">
    <property type="entry name" value="PRK13413.1"/>
    <property type="match status" value="1"/>
</dbReference>
<accession>A0AA92W3D1</accession>
<dbReference type="Proteomes" id="UP000285236">
    <property type="component" value="Unassembled WGS sequence"/>
</dbReference>
<feature type="domain" description="Resolvase/invertase-type recombinase catalytic" evidence="6">
    <location>
        <begin position="1"/>
        <end position="142"/>
    </location>
</feature>
<dbReference type="EMBL" id="QRYP01000040">
    <property type="protein sequence ID" value="RGU93169.1"/>
    <property type="molecule type" value="Genomic_DNA"/>
</dbReference>
<dbReference type="RefSeq" id="WP_118081343.1">
    <property type="nucleotide sequence ID" value="NZ_JANDWU010000003.1"/>
</dbReference>
<dbReference type="AlphaFoldDB" id="A0AA92W3D1"/>
<reference evidence="8 9" key="1">
    <citation type="submission" date="2018-08" db="EMBL/GenBank/DDBJ databases">
        <title>A genome reference for cultivated species of the human gut microbiota.</title>
        <authorList>
            <person name="Zou Y."/>
            <person name="Xue W."/>
            <person name="Luo G."/>
        </authorList>
    </citation>
    <scope>NUCLEOTIDE SEQUENCE [LARGE SCALE GENOMIC DNA]</scope>
    <source>
        <strain evidence="8 9">AF15-25</strain>
    </source>
</reference>
<evidence type="ECO:0000313" key="8">
    <source>
        <dbReference type="EMBL" id="RGU93169.1"/>
    </source>
</evidence>
<gene>
    <name evidence="8" type="ORF">DWW35_12395</name>
    <name evidence="7" type="ORF">NNC68_03120</name>
</gene>
<dbReference type="PANTHER" id="PTHR30461">
    <property type="entry name" value="DNA-INVERTASE FROM LAMBDOID PROPHAGE"/>
    <property type="match status" value="1"/>
</dbReference>
<dbReference type="CDD" id="cd03768">
    <property type="entry name" value="SR_ResInv"/>
    <property type="match status" value="1"/>
</dbReference>
<dbReference type="Proteomes" id="UP001205506">
    <property type="component" value="Unassembled WGS sequence"/>
</dbReference>
<protein>
    <submittedName>
        <fullName evidence="7 8">Invertase</fullName>
    </submittedName>
</protein>
<dbReference type="SUPFAM" id="SSF53041">
    <property type="entry name" value="Resolvase-like"/>
    <property type="match status" value="1"/>
</dbReference>
<dbReference type="InterPro" id="IPR036162">
    <property type="entry name" value="Resolvase-like_N_sf"/>
</dbReference>
<evidence type="ECO:0000256" key="5">
    <source>
        <dbReference type="PROSITE-ProRule" id="PRU10137"/>
    </source>
</evidence>
<organism evidence="8 9">
    <name type="scientific">Segatella copri</name>
    <dbReference type="NCBI Taxonomy" id="165179"/>
    <lineage>
        <taxon>Bacteria</taxon>
        <taxon>Pseudomonadati</taxon>
        <taxon>Bacteroidota</taxon>
        <taxon>Bacteroidia</taxon>
        <taxon>Bacteroidales</taxon>
        <taxon>Prevotellaceae</taxon>
        <taxon>Segatella</taxon>
    </lineage>
</organism>
<evidence type="ECO:0000313" key="9">
    <source>
        <dbReference type="Proteomes" id="UP000285236"/>
    </source>
</evidence>
<dbReference type="EMBL" id="JANDWU010000003">
    <property type="protein sequence ID" value="MCP9548469.1"/>
    <property type="molecule type" value="Genomic_DNA"/>
</dbReference>
<dbReference type="PROSITE" id="PS00397">
    <property type="entry name" value="RECOMBINASES_1"/>
    <property type="match status" value="1"/>
</dbReference>
<evidence type="ECO:0000313" key="7">
    <source>
        <dbReference type="EMBL" id="MCP9548469.1"/>
    </source>
</evidence>